<comment type="caution">
    <text evidence="6">The sequence shown here is derived from an EMBL/GenBank/DDBJ whole genome shotgun (WGS) entry which is preliminary data.</text>
</comment>
<evidence type="ECO:0000259" key="5">
    <source>
        <dbReference type="PROSITE" id="PS50043"/>
    </source>
</evidence>
<proteinExistence type="predicted"/>
<dbReference type="InterPro" id="IPR016032">
    <property type="entry name" value="Sig_transdc_resp-reg_C-effctor"/>
</dbReference>
<accession>A0ABP6Q923</accession>
<evidence type="ECO:0000256" key="1">
    <source>
        <dbReference type="ARBA" id="ARBA00023015"/>
    </source>
</evidence>
<dbReference type="RefSeq" id="WP_344825441.1">
    <property type="nucleotide sequence ID" value="NZ_BAAAUV010000004.1"/>
</dbReference>
<dbReference type="InterPro" id="IPR011990">
    <property type="entry name" value="TPR-like_helical_dom_sf"/>
</dbReference>
<dbReference type="InterPro" id="IPR027417">
    <property type="entry name" value="P-loop_NTPase"/>
</dbReference>
<dbReference type="Proteomes" id="UP001501237">
    <property type="component" value="Unassembled WGS sequence"/>
</dbReference>
<sequence>MTAVQVHIAGEARRPGSKTKISVPGLPDHVIRRPRLTERLDGGVRGPLTVVTGPPGAGKTVAVAQWARGGDPPGPVAWVSPDRADHSPECFWTLVLAALDGAGAAGVPDRLTGSALMELGMALGGRPDPIVLVVDGFEPPPGCPLAAQLAELLSEAGPNLRLVLLSRSESVFPLHGYRLRGELTGLRWDMLAFTPRETAELLDRHGVPLDPASVRELHRRTEGWAAGLRLAALEMQGHAEPVRAAERFTGADEAVLGYLGEEVWEPLPAEMRRMMLVLSVADTFDHRLAAQLFGSRAAELFPEFLRANPFVLPAGDGGHRFHRMFRQAAEHLLVRAEPGEPRRLHRRVATWYGARGRLADAVRHAALAEDWRLAGWLVIDGLAVGQLVGLRADDTLGGLLAEFPGRAEDGEPETAIVAAALALSRGDDAGCTARLAAAEALLQSSTPGQSQRARLAIGTIHMCRRLPDDLGTLRTRISDLEGAFGRLPDSAVERVPEVGALIAYGNGIAELWSGRPDDAVKSLQNALSAAPLGGDLHRRRCLGGLAVAKALLGRFRRAAEAVTKAAQLPEVSSSPQGRRIASVHLACAWVALEHYRTEEAGRELEKTWLALRESPNDLIASLSGLVAARLELVSGSADQALRTLASTTADGMPWLDRLIRLTVSDAHAAAGTADAAVEAALSAGGSGAPDASVALARACLSKGDRTAAARLLRPALVESAATPSNIRVNAWLLDSRLAYQASDASRGRRSLDRALRLAERDSLLLPFATARSWLIPVLRRDPELLAPHRRLLEPLLADQGPMEPAPPPAVGRLSARELDVLRHLAGMLTTEEIASEMYVSVNTVKTHLKSIYRKLAVTRRGEAVRRARSLRLL</sequence>
<dbReference type="SUPFAM" id="SSF52540">
    <property type="entry name" value="P-loop containing nucleoside triphosphate hydrolases"/>
    <property type="match status" value="1"/>
</dbReference>
<evidence type="ECO:0000313" key="6">
    <source>
        <dbReference type="EMBL" id="GAA3205809.1"/>
    </source>
</evidence>
<feature type="region of interest" description="Disordered" evidence="4">
    <location>
        <begin position="1"/>
        <end position="20"/>
    </location>
</feature>
<dbReference type="Gene3D" id="3.40.50.300">
    <property type="entry name" value="P-loop containing nucleotide triphosphate hydrolases"/>
    <property type="match status" value="1"/>
</dbReference>
<dbReference type="PANTHER" id="PTHR44688:SF16">
    <property type="entry name" value="DNA-BINDING TRANSCRIPTIONAL ACTIVATOR DEVR_DOSR"/>
    <property type="match status" value="1"/>
</dbReference>
<dbReference type="SMART" id="SM00421">
    <property type="entry name" value="HTH_LUXR"/>
    <property type="match status" value="1"/>
</dbReference>
<dbReference type="PROSITE" id="PS50043">
    <property type="entry name" value="HTH_LUXR_2"/>
    <property type="match status" value="1"/>
</dbReference>
<organism evidence="6 7">
    <name type="scientific">Actinocorallia longicatena</name>
    <dbReference type="NCBI Taxonomy" id="111803"/>
    <lineage>
        <taxon>Bacteria</taxon>
        <taxon>Bacillati</taxon>
        <taxon>Actinomycetota</taxon>
        <taxon>Actinomycetes</taxon>
        <taxon>Streptosporangiales</taxon>
        <taxon>Thermomonosporaceae</taxon>
        <taxon>Actinocorallia</taxon>
    </lineage>
</organism>
<feature type="domain" description="HTH luxR-type" evidence="5">
    <location>
        <begin position="806"/>
        <end position="871"/>
    </location>
</feature>
<dbReference type="SUPFAM" id="SSF46894">
    <property type="entry name" value="C-terminal effector domain of the bipartite response regulators"/>
    <property type="match status" value="1"/>
</dbReference>
<evidence type="ECO:0000256" key="4">
    <source>
        <dbReference type="SAM" id="MobiDB-lite"/>
    </source>
</evidence>
<evidence type="ECO:0000256" key="2">
    <source>
        <dbReference type="ARBA" id="ARBA00023125"/>
    </source>
</evidence>
<dbReference type="Gene3D" id="1.10.10.10">
    <property type="entry name" value="Winged helix-like DNA-binding domain superfamily/Winged helix DNA-binding domain"/>
    <property type="match status" value="1"/>
</dbReference>
<reference evidence="7" key="1">
    <citation type="journal article" date="2019" name="Int. J. Syst. Evol. Microbiol.">
        <title>The Global Catalogue of Microorganisms (GCM) 10K type strain sequencing project: providing services to taxonomists for standard genome sequencing and annotation.</title>
        <authorList>
            <consortium name="The Broad Institute Genomics Platform"/>
            <consortium name="The Broad Institute Genome Sequencing Center for Infectious Disease"/>
            <person name="Wu L."/>
            <person name="Ma J."/>
        </authorList>
    </citation>
    <scope>NUCLEOTIDE SEQUENCE [LARGE SCALE GENOMIC DNA]</scope>
    <source>
        <strain evidence="7">JCM 9377</strain>
    </source>
</reference>
<dbReference type="InterPro" id="IPR036388">
    <property type="entry name" value="WH-like_DNA-bd_sf"/>
</dbReference>
<dbReference type="PRINTS" id="PR00038">
    <property type="entry name" value="HTHLUXR"/>
</dbReference>
<keyword evidence="3" id="KW-0804">Transcription</keyword>
<keyword evidence="7" id="KW-1185">Reference proteome</keyword>
<gene>
    <name evidence="6" type="ORF">GCM10010468_21010</name>
</gene>
<keyword evidence="2" id="KW-0238">DNA-binding</keyword>
<dbReference type="InterPro" id="IPR059106">
    <property type="entry name" value="WHD_MalT"/>
</dbReference>
<protein>
    <submittedName>
        <fullName evidence="6">LuxR family transcriptional regulator</fullName>
    </submittedName>
</protein>
<dbReference type="CDD" id="cd06170">
    <property type="entry name" value="LuxR_C_like"/>
    <property type="match status" value="1"/>
</dbReference>
<dbReference type="InterPro" id="IPR000792">
    <property type="entry name" value="Tscrpt_reg_LuxR_C"/>
</dbReference>
<dbReference type="Gene3D" id="1.25.40.10">
    <property type="entry name" value="Tetratricopeptide repeat domain"/>
    <property type="match status" value="1"/>
</dbReference>
<dbReference type="Pfam" id="PF25873">
    <property type="entry name" value="WHD_MalT"/>
    <property type="match status" value="1"/>
</dbReference>
<dbReference type="Pfam" id="PF00196">
    <property type="entry name" value="GerE"/>
    <property type="match status" value="1"/>
</dbReference>
<dbReference type="PANTHER" id="PTHR44688">
    <property type="entry name" value="DNA-BINDING TRANSCRIPTIONAL ACTIVATOR DEVR_DOSR"/>
    <property type="match status" value="1"/>
</dbReference>
<dbReference type="EMBL" id="BAAAUV010000004">
    <property type="protein sequence ID" value="GAA3205809.1"/>
    <property type="molecule type" value="Genomic_DNA"/>
</dbReference>
<evidence type="ECO:0000313" key="7">
    <source>
        <dbReference type="Proteomes" id="UP001501237"/>
    </source>
</evidence>
<evidence type="ECO:0000256" key="3">
    <source>
        <dbReference type="ARBA" id="ARBA00023163"/>
    </source>
</evidence>
<keyword evidence="1" id="KW-0805">Transcription regulation</keyword>
<dbReference type="SUPFAM" id="SSF48452">
    <property type="entry name" value="TPR-like"/>
    <property type="match status" value="1"/>
</dbReference>
<name>A0ABP6Q923_9ACTN</name>